<dbReference type="InterPro" id="IPR005674">
    <property type="entry name" value="CocE/Ser_esterase"/>
</dbReference>
<keyword evidence="4" id="KW-0031">Aminopeptidase</keyword>
<reference evidence="12 13" key="1">
    <citation type="journal article" date="2019" name="Syst. Appl. Microbiol.">
        <title>Characterization of Bifidobacterium species in feaces of the Egyptian fruit bat: Description of B. vespertilionis sp. nov. and B. rousetti sp. nov.</title>
        <authorList>
            <person name="Modesto M."/>
            <person name="Satti M."/>
            <person name="Watanabe K."/>
            <person name="Puglisi E."/>
            <person name="Morelli L."/>
            <person name="Huang C.-H."/>
            <person name="Liou J.-S."/>
            <person name="Miyashita M."/>
            <person name="Tamura T."/>
            <person name="Saito S."/>
            <person name="Mori K."/>
            <person name="Huang L."/>
            <person name="Sciavilla P."/>
            <person name="Sandri C."/>
            <person name="Spiezio C."/>
            <person name="Vitali F."/>
            <person name="Cavalieri D."/>
            <person name="Perpetuini G."/>
            <person name="Tofalo R."/>
            <person name="Bonetti A."/>
            <person name="Arita M."/>
            <person name="Mattarelli P."/>
        </authorList>
    </citation>
    <scope>NUCLEOTIDE SEQUENCE [LARGE SCALE GENOMIC DNA]</scope>
    <source>
        <strain evidence="10 13">RST16</strain>
        <strain evidence="11 12">RST8</strain>
    </source>
</reference>
<dbReference type="GO" id="GO:0008239">
    <property type="term" value="F:dipeptidyl-peptidase activity"/>
    <property type="evidence" value="ECO:0007669"/>
    <property type="project" value="UniProtKB-EC"/>
</dbReference>
<evidence type="ECO:0000256" key="1">
    <source>
        <dbReference type="ARBA" id="ARBA00000123"/>
    </source>
</evidence>
<feature type="domain" description="Xaa-Pro dipeptidyl-peptidase C-terminal" evidence="9">
    <location>
        <begin position="350"/>
        <end position="617"/>
    </location>
</feature>
<dbReference type="Proteomes" id="UP000345527">
    <property type="component" value="Unassembled WGS sequence"/>
</dbReference>
<comment type="caution">
    <text evidence="11">The sequence shown here is derived from an EMBL/GenBank/DDBJ whole genome shotgun (WGS) entry which is preliminary data.</text>
</comment>
<dbReference type="EC" id="3.4.14.11" evidence="3"/>
<dbReference type="SUPFAM" id="SSF49785">
    <property type="entry name" value="Galactose-binding domain-like"/>
    <property type="match status" value="1"/>
</dbReference>
<dbReference type="EMBL" id="RZNZ01000009">
    <property type="protein sequence ID" value="KAA8820020.1"/>
    <property type="molecule type" value="Genomic_DNA"/>
</dbReference>
<dbReference type="GO" id="GO:0006508">
    <property type="term" value="P:proteolysis"/>
    <property type="evidence" value="ECO:0007669"/>
    <property type="project" value="UniProtKB-KW"/>
</dbReference>
<dbReference type="PRINTS" id="PR00923">
    <property type="entry name" value="LACTOPTASE"/>
</dbReference>
<organism evidence="11 12">
    <name type="scientific">Bifidobacterium vespertilionis</name>
    <dbReference type="NCBI Taxonomy" id="2562524"/>
    <lineage>
        <taxon>Bacteria</taxon>
        <taxon>Bacillati</taxon>
        <taxon>Actinomycetota</taxon>
        <taxon>Actinomycetes</taxon>
        <taxon>Bifidobacteriales</taxon>
        <taxon>Bifidobacteriaceae</taxon>
        <taxon>Bifidobacterium</taxon>
    </lineage>
</organism>
<evidence type="ECO:0000256" key="7">
    <source>
        <dbReference type="ARBA" id="ARBA00022825"/>
    </source>
</evidence>
<evidence type="ECO:0000256" key="6">
    <source>
        <dbReference type="ARBA" id="ARBA00022801"/>
    </source>
</evidence>
<keyword evidence="5" id="KW-0645">Protease</keyword>
<proteinExistence type="inferred from homology"/>
<dbReference type="InterPro" id="IPR008979">
    <property type="entry name" value="Galactose-bd-like_sf"/>
</dbReference>
<evidence type="ECO:0000256" key="5">
    <source>
        <dbReference type="ARBA" id="ARBA00022670"/>
    </source>
</evidence>
<comment type="catalytic activity">
    <reaction evidence="1">
        <text>Hydrolyzes Xaa-Pro-|- bonds to release unblocked, N-terminal dipeptides from substrates including Ala-Pro-|-p-nitroanilide and (sequentially) Tyr-Pro-|-Phe-Pro-|-Gly-Pro-|-Ile.</text>
        <dbReference type="EC" id="3.4.14.11"/>
    </reaction>
</comment>
<dbReference type="Proteomes" id="UP000374630">
    <property type="component" value="Unassembled WGS sequence"/>
</dbReference>
<keyword evidence="13" id="KW-1185">Reference proteome</keyword>
<dbReference type="SMART" id="SM00939">
    <property type="entry name" value="PepX_C"/>
    <property type="match status" value="1"/>
</dbReference>
<protein>
    <recommendedName>
        <fullName evidence="3">Xaa-Pro dipeptidyl-peptidase</fullName>
        <ecNumber evidence="3">3.4.14.11</ecNumber>
    </recommendedName>
    <alternativeName>
        <fullName evidence="8">X-prolyl-dipeptidyl aminopeptidase</fullName>
    </alternativeName>
</protein>
<dbReference type="Gene3D" id="2.60.120.260">
    <property type="entry name" value="Galactose-binding domain-like"/>
    <property type="match status" value="1"/>
</dbReference>
<dbReference type="NCBIfam" id="TIGR00976">
    <property type="entry name" value="CocE_NonD"/>
    <property type="match status" value="1"/>
</dbReference>
<evidence type="ECO:0000256" key="2">
    <source>
        <dbReference type="ARBA" id="ARBA00010819"/>
    </source>
</evidence>
<dbReference type="RefSeq" id="WP_150353691.1">
    <property type="nucleotide sequence ID" value="NZ_RZNZ01000009.1"/>
</dbReference>
<dbReference type="AlphaFoldDB" id="A0A5J5DUW6"/>
<evidence type="ECO:0000313" key="13">
    <source>
        <dbReference type="Proteomes" id="UP000374630"/>
    </source>
</evidence>
<comment type="similarity">
    <text evidence="2">Belongs to the peptidase S15 family.</text>
</comment>
<dbReference type="GO" id="GO:0004177">
    <property type="term" value="F:aminopeptidase activity"/>
    <property type="evidence" value="ECO:0007669"/>
    <property type="project" value="UniProtKB-KW"/>
</dbReference>
<dbReference type="Gene3D" id="3.40.50.1820">
    <property type="entry name" value="alpha/beta hydrolase"/>
    <property type="match status" value="2"/>
</dbReference>
<dbReference type="SUPFAM" id="SSF53474">
    <property type="entry name" value="alpha/beta-Hydrolases"/>
    <property type="match status" value="1"/>
</dbReference>
<keyword evidence="6 11" id="KW-0378">Hydrolase</keyword>
<dbReference type="InterPro" id="IPR013736">
    <property type="entry name" value="Xaa-Pro_dipept_C"/>
</dbReference>
<accession>A0A5J5DUW6</accession>
<dbReference type="Pfam" id="PF02129">
    <property type="entry name" value="Peptidase_S15"/>
    <property type="match status" value="1"/>
</dbReference>
<dbReference type="InterPro" id="IPR008252">
    <property type="entry name" value="Pept_S15_Xpro"/>
</dbReference>
<dbReference type="InterPro" id="IPR029058">
    <property type="entry name" value="AB_hydrolase_fold"/>
</dbReference>
<gene>
    <name evidence="11" type="ORF">EM848_04200</name>
    <name evidence="10" type="ORF">EMO90_07380</name>
</gene>
<evidence type="ECO:0000259" key="9">
    <source>
        <dbReference type="SMART" id="SM00939"/>
    </source>
</evidence>
<dbReference type="EMBL" id="RZOA01000006">
    <property type="protein sequence ID" value="KAA8823748.1"/>
    <property type="molecule type" value="Genomic_DNA"/>
</dbReference>
<dbReference type="Pfam" id="PF08530">
    <property type="entry name" value="PepX_C"/>
    <property type="match status" value="1"/>
</dbReference>
<keyword evidence="7" id="KW-0720">Serine protease</keyword>
<evidence type="ECO:0000256" key="3">
    <source>
        <dbReference type="ARBA" id="ARBA00012463"/>
    </source>
</evidence>
<evidence type="ECO:0000313" key="10">
    <source>
        <dbReference type="EMBL" id="KAA8820020.1"/>
    </source>
</evidence>
<dbReference type="InterPro" id="IPR000383">
    <property type="entry name" value="Xaa-Pro-like_dom"/>
</dbReference>
<name>A0A5J5DUW6_9BIFI</name>
<evidence type="ECO:0000313" key="12">
    <source>
        <dbReference type="Proteomes" id="UP000345527"/>
    </source>
</evidence>
<dbReference type="OrthoDB" id="5240615at2"/>
<evidence type="ECO:0000313" key="11">
    <source>
        <dbReference type="EMBL" id="KAA8823748.1"/>
    </source>
</evidence>
<sequence length="626" mass="69532">MSEETRIEPFRVGGDGVTEELFNYEEAIRQFVYIELPFDGDGDGRNDLVRADIIRPRELDGVAKVPVIMDPSPYYERLDRHNDQKKYLHEDDKWNSPLVQYPFFYDNYFVPRGYAVVMPDTSGTALSDGFCDIGGRKDIASCNAVVDWVNGRAKAYWTRDDRSDANRAYADWCTGSVAAIGKSYDGSLANGMAATGIEGLKTIVPISAISSQYDWYHPNGCLLDGDDADGGWYEPYNFAEYLQSTANGKLQRFTTAPDGYKGMKEGGDKEHRSYNEPFWGERNYRAHAADFKASVFLVHGVNDLNVMMNQVDRYWQALGEAGVPRKIWLHQYGHDDPFDVRHHEWVRTLNRWFDHWLLGVDNGIMDEPVASVEDADGVWRDYASWPVPGTRDQAWGITASGALVPADSLEQSAAEPAATAHFSAGRIKELTPLVEAFKPHEDRLLAVGEPLPADAHLSGTPHVHLRVKATAPDTNLTVQLIEYGEGNYVQINPDLQALVPLKETRTCGQSSPEDKPTYPVCVPRRSNEVEHVVTRGWIATAHAAGFSAFTPTPTGEWFDVDIDLLATDWTVRAGHRLALQIANNTTRLAKVPESDFDVDIKALRLTLPIATVPTSAQAVQPAGAAA</sequence>
<dbReference type="GO" id="GO:0008236">
    <property type="term" value="F:serine-type peptidase activity"/>
    <property type="evidence" value="ECO:0007669"/>
    <property type="project" value="UniProtKB-KW"/>
</dbReference>
<evidence type="ECO:0000256" key="4">
    <source>
        <dbReference type="ARBA" id="ARBA00022438"/>
    </source>
</evidence>
<evidence type="ECO:0000256" key="8">
    <source>
        <dbReference type="ARBA" id="ARBA00030045"/>
    </source>
</evidence>